<protein>
    <recommendedName>
        <fullName evidence="6">Ig-like domain repeat protein</fullName>
    </recommendedName>
</protein>
<feature type="domain" description="Bacterial Ig" evidence="3">
    <location>
        <begin position="1391"/>
        <end position="1473"/>
    </location>
</feature>
<reference evidence="4 5" key="1">
    <citation type="submission" date="2018-06" db="EMBL/GenBank/DDBJ databases">
        <title>Whole genome sequencing of four bacterial strains from South Shetland trench revealing bio-synthetic gene clusters.</title>
        <authorList>
            <person name="Abdel-Mageed W.M."/>
            <person name="Lehri B."/>
            <person name="Jarmusch S.A."/>
            <person name="Miranda K."/>
            <person name="Goodfellow M."/>
            <person name="Jaspars M."/>
            <person name="Karlyshev A.V."/>
        </authorList>
    </citation>
    <scope>NUCLEOTIDE SEQUENCE [LARGE SCALE GENOMIC DNA]</scope>
    <source>
        <strain evidence="4 5">SST1</strain>
    </source>
</reference>
<feature type="signal peptide" evidence="1">
    <location>
        <begin position="1"/>
        <end position="31"/>
    </location>
</feature>
<dbReference type="Pfam" id="PF17936">
    <property type="entry name" value="Big_6"/>
    <property type="match status" value="2"/>
</dbReference>
<feature type="domain" description="Bacterial Ig" evidence="3">
    <location>
        <begin position="1222"/>
        <end position="1291"/>
    </location>
</feature>
<gene>
    <name evidence="4" type="ORF">DQ226_02585</name>
</gene>
<dbReference type="EMBL" id="QNTT01000004">
    <property type="protein sequence ID" value="RBA39793.1"/>
    <property type="molecule type" value="Genomic_DNA"/>
</dbReference>
<evidence type="ECO:0000259" key="2">
    <source>
        <dbReference type="Pfam" id="PF16640"/>
    </source>
</evidence>
<organism evidence="4 5">
    <name type="scientific">Dietzia maris</name>
    <dbReference type="NCBI Taxonomy" id="37915"/>
    <lineage>
        <taxon>Bacteria</taxon>
        <taxon>Bacillati</taxon>
        <taxon>Actinomycetota</taxon>
        <taxon>Actinomycetes</taxon>
        <taxon>Mycobacteriales</taxon>
        <taxon>Dietziaceae</taxon>
        <taxon>Dietzia</taxon>
    </lineage>
</organism>
<dbReference type="NCBIfam" id="NF033510">
    <property type="entry name" value="Ca_tandemer"/>
    <property type="match status" value="3"/>
</dbReference>
<evidence type="ECO:0000313" key="5">
    <source>
        <dbReference type="Proteomes" id="UP000252187"/>
    </source>
</evidence>
<dbReference type="Proteomes" id="UP000252187">
    <property type="component" value="Unassembled WGS sequence"/>
</dbReference>
<evidence type="ECO:0000259" key="3">
    <source>
        <dbReference type="Pfam" id="PF17936"/>
    </source>
</evidence>
<name>A0A365PD14_9ACTN</name>
<evidence type="ECO:0000313" key="4">
    <source>
        <dbReference type="EMBL" id="RBA39793.1"/>
    </source>
</evidence>
<dbReference type="InterPro" id="IPR013783">
    <property type="entry name" value="Ig-like_fold"/>
</dbReference>
<feature type="chain" id="PRO_5039082606" description="Ig-like domain repeat protein" evidence="1">
    <location>
        <begin position="32"/>
        <end position="1608"/>
    </location>
</feature>
<feature type="domain" description="Bacterial Ig-like" evidence="2">
    <location>
        <begin position="1027"/>
        <end position="1107"/>
    </location>
</feature>
<dbReference type="Pfam" id="PF16640">
    <property type="entry name" value="Big_3_5"/>
    <property type="match status" value="8"/>
</dbReference>
<dbReference type="GO" id="GO:0005975">
    <property type="term" value="P:carbohydrate metabolic process"/>
    <property type="evidence" value="ECO:0007669"/>
    <property type="project" value="UniProtKB-ARBA"/>
</dbReference>
<sequence length="1608" mass="159806">MENRLKRPVALLGTAVMGAAFLVTGSSGVAAAGSLSATQVVAGGFLTSQFTITRTVSESEPTFGDVVTMRTNVQRDDYAHALYRVRDFTPACFEYLPGTARWQASGGAVASEATKPGEFSKSAEYVQFANGGGVTATPFWMTADYRVTCDAGPISSGGTWIKRAPAGNDQLGNQGFGPSIDVQRKDVTTTLVEPESVVIGQATSLSAETDAPDGTTVEFLVDGNVVASAPARGGVANTTWTAGAPGSYAITARTGLSPTHNGSMSAPVTAQVTQSTSSVGLTVGTPRHVGTTIPLTATTTGIPDGQKVNFLVDGASIGTADVVGGTATFTGWTPTEARDYPVRALYGGSTNIGSSESVSQTISVVDPVQDTSTTLDVDPDPAPGVESTLTATVTDGHDGDEVEFFNHGQRLGATQLQDGKASFTWKPTNQQAAQSYSLTATYRGSTGYTDSTSTPVTGTVGLIQTTVSDVVAAATTEVGQQVQLQASVTGGTPGETIEFRNGETLLARATLSASGNAITGWTPTATGDYHVTAHYEGTSTTTPATSLQATTVTVGLKASSIELTGPTSSSVGSSETLTAETTGIADGQTITFEIQGEQSRPAQVADGKASIDWTPTATGSHTIRAVYAGSDTVAGSESDELVVVVDARQTTTSTVTASADPKTGAPVTLSATVDGGAEGVDVQFRNGTDVLCTGQVGADGTASCAWTPEGIGDVAVTAHYAGTDTTSASDSDSATTVSVGQGVVAAPSGLTISPAAPTAADTLTVSGTAPAGSEVTVFLFDSDSECTATADASGEFQCELGPLPAGQHEIDVFALLNNVQSASTVVSASVSTISTSIELAGPGSIQPGETADLSLTTTGIADGEQVVILVNGEKKGSATVTGGEATYQWLAEATGTFTLTASYAGDTSTEAADSAPLTITVDETATQTSGVTAPGSVTIGQTVPLQATVTRGTPGVDVQFRNGTDVLCTGQVAADGSVACDWIPATAETVAIRAHYMGDATTSASQSTKATSITVGKTASRVALEATDSVVVGGAITFTVTTTGIADGQTVDIVVGGNVVASPTVTGGTATATWTAPATAGTLTATAKYAGNDAVAGSESTPVNINVGVAQTQTSAVTASGDATAGEPVRLSATVTGGVTGVDVQFRGGTEVLCTGQVAADGSVACDWIPAAAGAVSVIAHYLGDDTTGASQSSTATTVTVAEAPDTEAPATPAGVTVLPQPVTVGEKVTVSGTAEAGSSVKVTVGGDEVCSVTATGGTFTCSFDATETMDGKPVAVTATDAAGNTSEAADGGTLQVDAEVVDPVAPTVTLTPAQPVAGQMVALALTGEPGAEVVVTAGADQVCSITLGQDGKGTCEWTPAADGQVPLTVTAGEQLVTQTVTVAEAPDAEAPAAPAGVTVSPQPVTVGEKVTVSGSAEAGSTVTVTVDGDEVCSVTATGGTFTCSFDATEAMDGKPVAVTATDAAGNTSAAADGGSLHVESEVVTPTEPTITFDPAQPVAGEKVQIAVTGDAGEQVVITHGETEICRLTLDQDGKGSCEWTPAAQGQVSLTVTAGDQMVTKTVTVRAADDDDNTSTGSLDMGSLGGLFGGAGGNGSYGSLGSLRSLGS</sequence>
<proteinExistence type="predicted"/>
<feature type="domain" description="Bacterial Ig-like" evidence="2">
    <location>
        <begin position="565"/>
        <end position="645"/>
    </location>
</feature>
<evidence type="ECO:0000256" key="1">
    <source>
        <dbReference type="SAM" id="SignalP"/>
    </source>
</evidence>
<feature type="domain" description="Bacterial Ig-like" evidence="2">
    <location>
        <begin position="383"/>
        <end position="460"/>
    </location>
</feature>
<accession>A0A365PD14</accession>
<feature type="domain" description="Bacterial Ig-like" evidence="2">
    <location>
        <begin position="932"/>
        <end position="1015"/>
    </location>
</feature>
<feature type="domain" description="Bacterial Ig-like" evidence="2">
    <location>
        <begin position="473"/>
        <end position="554"/>
    </location>
</feature>
<dbReference type="InterPro" id="IPR041498">
    <property type="entry name" value="Big_6"/>
</dbReference>
<feature type="domain" description="Bacterial Ig-like" evidence="2">
    <location>
        <begin position="656"/>
        <end position="739"/>
    </location>
</feature>
<feature type="domain" description="Bacterial Ig-like" evidence="2">
    <location>
        <begin position="841"/>
        <end position="921"/>
    </location>
</feature>
<evidence type="ECO:0008006" key="6">
    <source>
        <dbReference type="Google" id="ProtNLM"/>
    </source>
</evidence>
<comment type="caution">
    <text evidence="4">The sequence shown here is derived from an EMBL/GenBank/DDBJ whole genome shotgun (WGS) entry which is preliminary data.</text>
</comment>
<feature type="domain" description="Bacterial Ig-like" evidence="2">
    <location>
        <begin position="1119"/>
        <end position="1201"/>
    </location>
</feature>
<dbReference type="Gene3D" id="2.60.40.10">
    <property type="entry name" value="Immunoglobulins"/>
    <property type="match status" value="13"/>
</dbReference>
<dbReference type="InterPro" id="IPR032109">
    <property type="entry name" value="Big_3_5"/>
</dbReference>
<keyword evidence="1" id="KW-0732">Signal</keyword>